<keyword evidence="11" id="KW-1185">Reference proteome</keyword>
<evidence type="ECO:0000256" key="6">
    <source>
        <dbReference type="ARBA" id="ARBA00023295"/>
    </source>
</evidence>
<gene>
    <name evidence="10" type="primary">ENGASE</name>
</gene>
<proteinExistence type="inferred from homology"/>
<dbReference type="EMBL" id="AFYH01017195">
    <property type="status" value="NOT_ANNOTATED_CDS"/>
    <property type="molecule type" value="Genomic_DNA"/>
</dbReference>
<sequence>MPFSVRHHDKDTTEPISFYLSSLEELLSWKPTDDDAFNVAMEPLADRHPPLRSSRPRTVVCHDMMGGYLEDRFIQGAVVEHPYAFYHWQYIDIFIYFSHRMVTIPPVSWTNAAHKHGVSVLGKSKANAARCASLKGEPRPWDCLVFRLLHIASMFYYNNRSTGIVNLFLACRVFFDVCDGMFTNYNWTEDHLERMGSLTGDRQADVYVGVDVFARGHVVGGKFDTNKRKDLIATYNFTIFLFFRVLNFESCRKAEIFANQAPFWNLLMDHLPTHGISTLPFLTSFCQGFGKRHYFCGEEEEQGSWFNLSAQEVQPLYVHQASEGINRGWVRTRGCPEDVWNGGASLLVEGAIPPGMQNVAVRLFSLQIRPPPKLFLSFVFKVADGADTRVSLELKTSGAPSCLFEKVSAVTASEKAMQPRFLHGDHKLVVNFQNRCRMQADSKWITQKKKKKNLDIRNFLGQDISLTFEETVGARWLRKVSSFLGVLEVFDAESLTAAKPLVQGMTLSGILWRKGSYDTSRKLSQLYLSATLRWSCEPHLASHFRVYCLGAHCPKDGTPSDPRSPALIGRAYACLYRVVDLAVPDAPAGKPGWLEFFVLPVTKEGFVEVLPESAKLALEYSEPL</sequence>
<dbReference type="HOGENOM" id="CLU_015297_0_0_1"/>
<keyword evidence="6" id="KW-0326">Glycosidase</keyword>
<evidence type="ECO:0000313" key="10">
    <source>
        <dbReference type="Ensembl" id="ENSLACP00000021003.1"/>
    </source>
</evidence>
<dbReference type="GO" id="GO:0005829">
    <property type="term" value="C:cytosol"/>
    <property type="evidence" value="ECO:0007669"/>
    <property type="project" value="UniProtKB-SubCell"/>
</dbReference>
<dbReference type="Gene3D" id="2.60.120.260">
    <property type="entry name" value="Galactose-binding domain-like"/>
    <property type="match status" value="1"/>
</dbReference>
<feature type="domain" description="Cytosolic endo-beta-N-acetylglucosaminidase TIM barrel" evidence="8">
    <location>
        <begin position="68"/>
        <end position="123"/>
    </location>
</feature>
<dbReference type="FunCoup" id="H3BGI2">
    <property type="interactions" value="428"/>
</dbReference>
<evidence type="ECO:0000259" key="8">
    <source>
        <dbReference type="Pfam" id="PF03644"/>
    </source>
</evidence>
<dbReference type="InterPro" id="IPR032979">
    <property type="entry name" value="ENGase"/>
</dbReference>
<dbReference type="eggNOG" id="KOG2331">
    <property type="taxonomic scope" value="Eukaryota"/>
</dbReference>
<accession>H3BGI2</accession>
<dbReference type="OMA" id="SQVRWQP"/>
<dbReference type="Pfam" id="PF25529">
    <property type="entry name" value="Ig_ENGASE1_C"/>
    <property type="match status" value="1"/>
</dbReference>
<evidence type="ECO:0000256" key="3">
    <source>
        <dbReference type="ARBA" id="ARBA00012566"/>
    </source>
</evidence>
<dbReference type="PANTHER" id="PTHR13246">
    <property type="entry name" value="ENDO BETA N-ACETYLGLUCOSAMINIDASE"/>
    <property type="match status" value="1"/>
</dbReference>
<dbReference type="Proteomes" id="UP000008672">
    <property type="component" value="Unassembled WGS sequence"/>
</dbReference>
<feature type="domain" description="Cytosolic endo-beta-N-acetylglucosaminidase C-terminal" evidence="9">
    <location>
        <begin position="497"/>
        <end position="621"/>
    </location>
</feature>
<comment type="catalytic activity">
    <reaction evidence="7">
        <text>an N(4)-(oligosaccharide-(1-&gt;3)-[oligosaccharide-(1-&gt;6)]-beta-D-Man-(1-&gt;4)-beta-D-GlcNAc-(1-&gt;4)-alpha-D-GlcNAc)-L-asparaginyl-[protein] + H2O = an oligosaccharide-(1-&gt;3)-[oligosaccharide-(1-&gt;6)]-beta-D-Man-(1-&gt;4)-D-GlcNAc + N(4)-(N-acetyl-beta-D-glucosaminyl)-L-asparaginyl-[protein]</text>
        <dbReference type="Rhea" id="RHEA:73067"/>
        <dbReference type="Rhea" id="RHEA-COMP:12603"/>
        <dbReference type="Rhea" id="RHEA-COMP:18176"/>
        <dbReference type="ChEBI" id="CHEBI:15377"/>
        <dbReference type="ChEBI" id="CHEBI:132248"/>
        <dbReference type="ChEBI" id="CHEBI:192714"/>
        <dbReference type="ChEBI" id="CHEBI:192715"/>
        <dbReference type="EC" id="3.2.1.96"/>
    </reaction>
</comment>
<dbReference type="EMBL" id="AFYH01017196">
    <property type="status" value="NOT_ANNOTATED_CDS"/>
    <property type="molecule type" value="Genomic_DNA"/>
</dbReference>
<evidence type="ECO:0000256" key="5">
    <source>
        <dbReference type="ARBA" id="ARBA00022801"/>
    </source>
</evidence>
<dbReference type="EMBL" id="AFYH01017194">
    <property type="status" value="NOT_ANNOTATED_CDS"/>
    <property type="molecule type" value="Genomic_DNA"/>
</dbReference>
<feature type="domain" description="Cytosolic endo-beta-N-acetylglucosaminidase TIM barrel" evidence="8">
    <location>
        <begin position="172"/>
        <end position="292"/>
    </location>
</feature>
<evidence type="ECO:0000256" key="7">
    <source>
        <dbReference type="ARBA" id="ARBA00034414"/>
    </source>
</evidence>
<dbReference type="PANTHER" id="PTHR13246:SF1">
    <property type="entry name" value="CYTOSOLIC ENDO-BETA-N-ACETYLGLUCOSAMINIDASE"/>
    <property type="match status" value="1"/>
</dbReference>
<reference evidence="10" key="2">
    <citation type="submission" date="2025-08" db="UniProtKB">
        <authorList>
            <consortium name="Ensembl"/>
        </authorList>
    </citation>
    <scope>IDENTIFICATION</scope>
</reference>
<evidence type="ECO:0000256" key="4">
    <source>
        <dbReference type="ARBA" id="ARBA00022490"/>
    </source>
</evidence>
<reference evidence="11" key="1">
    <citation type="submission" date="2011-08" db="EMBL/GenBank/DDBJ databases">
        <title>The draft genome of Latimeria chalumnae.</title>
        <authorList>
            <person name="Di Palma F."/>
            <person name="Alfoldi J."/>
            <person name="Johnson J."/>
            <person name="Berlin A."/>
            <person name="Gnerre S."/>
            <person name="Jaffe D."/>
            <person name="MacCallum I."/>
            <person name="Young S."/>
            <person name="Walker B.J."/>
            <person name="Lander E."/>
            <person name="Lindblad-Toh K."/>
        </authorList>
    </citation>
    <scope>NUCLEOTIDE SEQUENCE [LARGE SCALE GENOMIC DNA]</scope>
    <source>
        <strain evidence="11">Wild caught</strain>
    </source>
</reference>
<dbReference type="InterPro" id="IPR005201">
    <property type="entry name" value="TIM_ENGase"/>
</dbReference>
<organism evidence="10 11">
    <name type="scientific">Latimeria chalumnae</name>
    <name type="common">Coelacanth</name>
    <dbReference type="NCBI Taxonomy" id="7897"/>
    <lineage>
        <taxon>Eukaryota</taxon>
        <taxon>Metazoa</taxon>
        <taxon>Chordata</taxon>
        <taxon>Craniata</taxon>
        <taxon>Vertebrata</taxon>
        <taxon>Euteleostomi</taxon>
        <taxon>Coelacanthiformes</taxon>
        <taxon>Coelacanthidae</taxon>
        <taxon>Latimeria</taxon>
    </lineage>
</organism>
<evidence type="ECO:0000259" key="9">
    <source>
        <dbReference type="Pfam" id="PF25529"/>
    </source>
</evidence>
<dbReference type="EMBL" id="AFYH01017198">
    <property type="status" value="NOT_ANNOTATED_CDS"/>
    <property type="molecule type" value="Genomic_DNA"/>
</dbReference>
<dbReference type="STRING" id="7897.ENSLACP00000021003"/>
<protein>
    <recommendedName>
        <fullName evidence="3">mannosyl-glycoprotein endo-beta-N-acetylglucosaminidase</fullName>
        <ecNumber evidence="3">3.2.1.96</ecNumber>
    </recommendedName>
</protein>
<dbReference type="AlphaFoldDB" id="H3BGI2"/>
<dbReference type="EMBL" id="AFYH01017193">
    <property type="status" value="NOT_ANNOTATED_CDS"/>
    <property type="molecule type" value="Genomic_DNA"/>
</dbReference>
<keyword evidence="5" id="KW-0378">Hydrolase</keyword>
<dbReference type="InterPro" id="IPR057882">
    <property type="entry name" value="ENGase_C"/>
</dbReference>
<reference evidence="10" key="3">
    <citation type="submission" date="2025-09" db="UniProtKB">
        <authorList>
            <consortium name="Ensembl"/>
        </authorList>
    </citation>
    <scope>IDENTIFICATION</scope>
</reference>
<evidence type="ECO:0000313" key="11">
    <source>
        <dbReference type="Proteomes" id="UP000008672"/>
    </source>
</evidence>
<dbReference type="GO" id="GO:0033925">
    <property type="term" value="F:mannosyl-glycoprotein endo-beta-N-acetylglucosaminidase activity"/>
    <property type="evidence" value="ECO:0007669"/>
    <property type="project" value="UniProtKB-EC"/>
</dbReference>
<name>H3BGI2_LATCH</name>
<dbReference type="Pfam" id="PF03644">
    <property type="entry name" value="Glyco_hydro_85"/>
    <property type="match status" value="2"/>
</dbReference>
<dbReference type="EMBL" id="AFYH01017192">
    <property type="status" value="NOT_ANNOTATED_CDS"/>
    <property type="molecule type" value="Genomic_DNA"/>
</dbReference>
<dbReference type="Ensembl" id="ENSLACT00000021143.1">
    <property type="protein sequence ID" value="ENSLACP00000021003.1"/>
    <property type="gene ID" value="ENSLACG00000018454.1"/>
</dbReference>
<comment type="subcellular location">
    <subcellularLocation>
        <location evidence="1">Cytoplasm</location>
        <location evidence="1">Cytosol</location>
    </subcellularLocation>
</comment>
<keyword evidence="4" id="KW-0963">Cytoplasm</keyword>
<comment type="similarity">
    <text evidence="2">Belongs to the glycosyl hydrolase 85 family.</text>
</comment>
<dbReference type="InParanoid" id="H3BGI2"/>
<evidence type="ECO:0000256" key="1">
    <source>
        <dbReference type="ARBA" id="ARBA00004514"/>
    </source>
</evidence>
<dbReference type="Gene3D" id="3.20.20.80">
    <property type="entry name" value="Glycosidases"/>
    <property type="match status" value="2"/>
</dbReference>
<evidence type="ECO:0000256" key="2">
    <source>
        <dbReference type="ARBA" id="ARBA00007849"/>
    </source>
</evidence>
<dbReference type="EMBL" id="AFYH01017197">
    <property type="status" value="NOT_ANNOTATED_CDS"/>
    <property type="molecule type" value="Genomic_DNA"/>
</dbReference>
<dbReference type="EC" id="3.2.1.96" evidence="3"/>
<dbReference type="GeneTree" id="ENSGT00390000018512"/>
<dbReference type="Bgee" id="ENSLACG00000018454">
    <property type="expression patterns" value="Expressed in pelvic fin"/>
</dbReference>